<dbReference type="Proteomes" id="UP000318878">
    <property type="component" value="Unassembled WGS sequence"/>
</dbReference>
<accession>A0A5C5V402</accession>
<dbReference type="GO" id="GO:0005975">
    <property type="term" value="P:carbohydrate metabolic process"/>
    <property type="evidence" value="ECO:0007669"/>
    <property type="project" value="InterPro"/>
</dbReference>
<dbReference type="InterPro" id="IPR027839">
    <property type="entry name" value="DUF4432"/>
</dbReference>
<dbReference type="SUPFAM" id="SSF74650">
    <property type="entry name" value="Galactose mutarotase-like"/>
    <property type="match status" value="1"/>
</dbReference>
<dbReference type="CDD" id="cd09023">
    <property type="entry name" value="Aldose_epim_Ec_c4013"/>
    <property type="match status" value="1"/>
</dbReference>
<name>A0A5C5V402_9BACT</name>
<evidence type="ECO:0008006" key="3">
    <source>
        <dbReference type="Google" id="ProtNLM"/>
    </source>
</evidence>
<dbReference type="InterPro" id="IPR014718">
    <property type="entry name" value="GH-type_carb-bd"/>
</dbReference>
<dbReference type="GO" id="GO:0003824">
    <property type="term" value="F:catalytic activity"/>
    <property type="evidence" value="ECO:0007669"/>
    <property type="project" value="InterPro"/>
</dbReference>
<keyword evidence="2" id="KW-1185">Reference proteome</keyword>
<protein>
    <recommendedName>
        <fullName evidence="3">DUF4432 domain-containing protein</fullName>
    </recommendedName>
</protein>
<proteinExistence type="predicted"/>
<dbReference type="InterPro" id="IPR011013">
    <property type="entry name" value="Gal_mutarotase_sf_dom"/>
</dbReference>
<dbReference type="AlphaFoldDB" id="A0A5C5V402"/>
<comment type="caution">
    <text evidence="1">The sequence shown here is derived from an EMBL/GenBank/DDBJ whole genome shotgun (WGS) entry which is preliminary data.</text>
</comment>
<evidence type="ECO:0000313" key="1">
    <source>
        <dbReference type="EMBL" id="TWT32669.1"/>
    </source>
</evidence>
<dbReference type="EMBL" id="SJPF01000003">
    <property type="protein sequence ID" value="TWT32669.1"/>
    <property type="molecule type" value="Genomic_DNA"/>
</dbReference>
<reference evidence="1 2" key="1">
    <citation type="submission" date="2019-02" db="EMBL/GenBank/DDBJ databases">
        <title>Deep-cultivation of Planctomycetes and their phenomic and genomic characterization uncovers novel biology.</title>
        <authorList>
            <person name="Wiegand S."/>
            <person name="Jogler M."/>
            <person name="Boedeker C."/>
            <person name="Pinto D."/>
            <person name="Vollmers J."/>
            <person name="Rivas-Marin E."/>
            <person name="Kohn T."/>
            <person name="Peeters S.H."/>
            <person name="Heuer A."/>
            <person name="Rast P."/>
            <person name="Oberbeckmann S."/>
            <person name="Bunk B."/>
            <person name="Jeske O."/>
            <person name="Meyerdierks A."/>
            <person name="Storesund J.E."/>
            <person name="Kallscheuer N."/>
            <person name="Luecker S."/>
            <person name="Lage O.M."/>
            <person name="Pohl T."/>
            <person name="Merkel B.J."/>
            <person name="Hornburger P."/>
            <person name="Mueller R.-W."/>
            <person name="Bruemmer F."/>
            <person name="Labrenz M."/>
            <person name="Spormann A.M."/>
            <person name="Op Den Camp H."/>
            <person name="Overmann J."/>
            <person name="Amann R."/>
            <person name="Jetten M.S.M."/>
            <person name="Mascher T."/>
            <person name="Medema M.H."/>
            <person name="Devos D.P."/>
            <person name="Kaster A.-K."/>
            <person name="Ovreas L."/>
            <person name="Rohde M."/>
            <person name="Galperin M.Y."/>
            <person name="Jogler C."/>
        </authorList>
    </citation>
    <scope>NUCLEOTIDE SEQUENCE [LARGE SCALE GENOMIC DNA]</scope>
    <source>
        <strain evidence="1 2">Enr8</strain>
    </source>
</reference>
<sequence>MFWTLLDAENNLALETPEGEVATLAREPFGDVSIRKWTMLGGMSQGVDVVEVTSGHFRMRILPTRGMGVWDAHCDGVRIGWNSPVTSPVHPGLVPIAEPSGIGWLEGFNELLVRCGLQSNGAPEFDPQTHQLLYPLHGRIANKPAQKVTAEITDDGEIVIRGEVYETRVLAYNVKLTVEYRIGRGEKGFCLTDTITNLSAQSCEAQLLYHINLGAPLLAEGATAVLPAKKIVPRNDHSAGEIASWDRYRGPQAGFEEMVYFCENAAGSDGLTRTMLKSASGDRGVSVSYDATNLPCFSLWKNTAAEADGYVTGLEPATNFPNPRSFEGKQDRVVKLPPGGEVNFEIQLGFHEGAESVAEMEQSIRSAAPEPPQLLDGPHPLWCA</sequence>
<dbReference type="Gene3D" id="2.70.98.10">
    <property type="match status" value="1"/>
</dbReference>
<gene>
    <name evidence="1" type="ORF">Enr8_24740</name>
</gene>
<evidence type="ECO:0000313" key="2">
    <source>
        <dbReference type="Proteomes" id="UP000318878"/>
    </source>
</evidence>
<dbReference type="GO" id="GO:0030246">
    <property type="term" value="F:carbohydrate binding"/>
    <property type="evidence" value="ECO:0007669"/>
    <property type="project" value="InterPro"/>
</dbReference>
<dbReference type="Pfam" id="PF14486">
    <property type="entry name" value="DUF4432"/>
    <property type="match status" value="1"/>
</dbReference>
<organism evidence="1 2">
    <name type="scientific">Blastopirellula retiformator</name>
    <dbReference type="NCBI Taxonomy" id="2527970"/>
    <lineage>
        <taxon>Bacteria</taxon>
        <taxon>Pseudomonadati</taxon>
        <taxon>Planctomycetota</taxon>
        <taxon>Planctomycetia</taxon>
        <taxon>Pirellulales</taxon>
        <taxon>Pirellulaceae</taxon>
        <taxon>Blastopirellula</taxon>
    </lineage>
</organism>